<dbReference type="Gene3D" id="1.50.10.10">
    <property type="match status" value="1"/>
</dbReference>
<feature type="binding site" evidence="1">
    <location>
        <position position="247"/>
    </location>
    <ligand>
        <name>Zn(2+)</name>
        <dbReference type="ChEBI" id="CHEBI:29105"/>
    </ligand>
</feature>
<dbReference type="SMART" id="SM01260">
    <property type="entry name" value="LANC_like"/>
    <property type="match status" value="1"/>
</dbReference>
<keyword evidence="1" id="KW-0862">Zinc</keyword>
<dbReference type="AlphaFoldDB" id="A0A423WBR3"/>
<keyword evidence="1" id="KW-0479">Metal-binding</keyword>
<dbReference type="EMBL" id="LKEA01000020">
    <property type="protein sequence ID" value="ROW00812.1"/>
    <property type="molecule type" value="Genomic_DNA"/>
</dbReference>
<accession>A0A423WBR3</accession>
<dbReference type="GO" id="GO:0005975">
    <property type="term" value="P:carbohydrate metabolic process"/>
    <property type="evidence" value="ECO:0007669"/>
    <property type="project" value="InterPro"/>
</dbReference>
<keyword evidence="3" id="KW-1185">Reference proteome</keyword>
<dbReference type="GO" id="GO:0031179">
    <property type="term" value="P:peptide modification"/>
    <property type="evidence" value="ECO:0007669"/>
    <property type="project" value="InterPro"/>
</dbReference>
<dbReference type="CDD" id="cd04794">
    <property type="entry name" value="euk_LANCL"/>
    <property type="match status" value="1"/>
</dbReference>
<feature type="binding site" evidence="1">
    <location>
        <position position="295"/>
    </location>
    <ligand>
        <name>Zn(2+)</name>
        <dbReference type="ChEBI" id="CHEBI:29105"/>
    </ligand>
</feature>
<dbReference type="InterPro" id="IPR012341">
    <property type="entry name" value="6hp_glycosidase-like_sf"/>
</dbReference>
<dbReference type="PANTHER" id="PTHR12736:SF7">
    <property type="entry name" value="LANC-LIKE PROTEIN 3"/>
    <property type="match status" value="1"/>
</dbReference>
<reference evidence="2 3" key="1">
    <citation type="submission" date="2015-09" db="EMBL/GenBank/DDBJ databases">
        <title>Host preference determinants of Valsa canker pathogens revealed by comparative genomics.</title>
        <authorList>
            <person name="Yin Z."/>
            <person name="Huang L."/>
        </authorList>
    </citation>
    <scope>NUCLEOTIDE SEQUENCE [LARGE SCALE GENOMIC DNA]</scope>
    <source>
        <strain evidence="2 3">03-1</strain>
    </source>
</reference>
<comment type="caution">
    <text evidence="2">The sequence shown here is derived from an EMBL/GenBank/DDBJ whole genome shotgun (WGS) entry which is preliminary data.</text>
</comment>
<dbReference type="OrthoDB" id="10257263at2759"/>
<dbReference type="Proteomes" id="UP000283895">
    <property type="component" value="Unassembled WGS sequence"/>
</dbReference>
<dbReference type="PRINTS" id="PR01950">
    <property type="entry name" value="LANCSUPER"/>
</dbReference>
<gene>
    <name evidence="2" type="ORF">VMCG_06455</name>
</gene>
<dbReference type="GO" id="GO:0046872">
    <property type="term" value="F:metal ion binding"/>
    <property type="evidence" value="ECO:0007669"/>
    <property type="project" value="UniProtKB-KW"/>
</dbReference>
<proteinExistence type="predicted"/>
<protein>
    <submittedName>
        <fullName evidence="2">Uncharacterized protein</fullName>
    </submittedName>
</protein>
<name>A0A423WBR3_9PEZI</name>
<dbReference type="GO" id="GO:0005886">
    <property type="term" value="C:plasma membrane"/>
    <property type="evidence" value="ECO:0007669"/>
    <property type="project" value="TreeGrafter"/>
</dbReference>
<feature type="binding site" evidence="1">
    <location>
        <position position="296"/>
    </location>
    <ligand>
        <name>Zn(2+)</name>
        <dbReference type="ChEBI" id="CHEBI:29105"/>
    </ligand>
</feature>
<organism evidence="2 3">
    <name type="scientific">Cytospora schulzeri</name>
    <dbReference type="NCBI Taxonomy" id="448051"/>
    <lineage>
        <taxon>Eukaryota</taxon>
        <taxon>Fungi</taxon>
        <taxon>Dikarya</taxon>
        <taxon>Ascomycota</taxon>
        <taxon>Pezizomycotina</taxon>
        <taxon>Sordariomycetes</taxon>
        <taxon>Sordariomycetidae</taxon>
        <taxon>Diaporthales</taxon>
        <taxon>Cytosporaceae</taxon>
        <taxon>Cytospora</taxon>
    </lineage>
</organism>
<dbReference type="PANTHER" id="PTHR12736">
    <property type="entry name" value="LANC-LIKE PROTEIN"/>
    <property type="match status" value="1"/>
</dbReference>
<evidence type="ECO:0000256" key="1">
    <source>
        <dbReference type="PIRSR" id="PIRSR607822-1"/>
    </source>
</evidence>
<evidence type="ECO:0000313" key="2">
    <source>
        <dbReference type="EMBL" id="ROW00812.1"/>
    </source>
</evidence>
<sequence>MEPRFIPNDFSPLLTIDDPERHFKTALEAIITQLPPKHDYSDDKVSGLWAGPTGFAYLFLHVYSLHPHLQIAGHHAITWASRYMHGARGHVRLDPGRCGIASEKLAYEAVQACITRDLARVETFVSAIPAILAGDSPDELLYGRAGTLYMLRMIRHWVPDSAALLEPAVQSITGSIMTDGPDWTWHGKPYLGAVHGDIGIVTQLVLATPSLAGQLERKLGELLDVQLLNGNWPSSVGRTRSPLVQFCHGAPGFLHSLVPLRPYFSSLQNKIDAAIAMAQECVWREGLLRKEPSICHGIFGNSLALCPGPQREHFLALTTPERMSEMRDKDKTVFVPADYGSQYATISGHFFSAAWTWMVSAEQQSRIIFYNDV</sequence>
<dbReference type="SUPFAM" id="SSF158745">
    <property type="entry name" value="LanC-like"/>
    <property type="match status" value="1"/>
</dbReference>
<dbReference type="Pfam" id="PF05147">
    <property type="entry name" value="LANC_like"/>
    <property type="match status" value="1"/>
</dbReference>
<dbReference type="InterPro" id="IPR007822">
    <property type="entry name" value="LANC-like"/>
</dbReference>
<evidence type="ECO:0000313" key="3">
    <source>
        <dbReference type="Proteomes" id="UP000283895"/>
    </source>
</evidence>